<proteinExistence type="predicted"/>
<dbReference type="Proteomes" id="UP001059596">
    <property type="component" value="Chromosome 3R"/>
</dbReference>
<comment type="caution">
    <text evidence="1">The sequence shown here is derived from an EMBL/GenBank/DDBJ whole genome shotgun (WGS) entry which is preliminary data.</text>
</comment>
<organism evidence="1 2">
    <name type="scientific">Drosophila gunungcola</name>
    <name type="common">fruit fly</name>
    <dbReference type="NCBI Taxonomy" id="103775"/>
    <lineage>
        <taxon>Eukaryota</taxon>
        <taxon>Metazoa</taxon>
        <taxon>Ecdysozoa</taxon>
        <taxon>Arthropoda</taxon>
        <taxon>Hexapoda</taxon>
        <taxon>Insecta</taxon>
        <taxon>Pterygota</taxon>
        <taxon>Neoptera</taxon>
        <taxon>Endopterygota</taxon>
        <taxon>Diptera</taxon>
        <taxon>Brachycera</taxon>
        <taxon>Muscomorpha</taxon>
        <taxon>Ephydroidea</taxon>
        <taxon>Drosophilidae</taxon>
        <taxon>Drosophila</taxon>
        <taxon>Sophophora</taxon>
    </lineage>
</organism>
<evidence type="ECO:0000313" key="1">
    <source>
        <dbReference type="EMBL" id="KAI8044393.1"/>
    </source>
</evidence>
<sequence>MPIASTTLGDDTFVQLYAASRFRRWLAAPDPGPGTILRTGDVYWVYAMSFIGPSCGLGNGYWGSPGPFEKYGMSGRTTWPYRMRQ</sequence>
<keyword evidence="2" id="KW-1185">Reference proteome</keyword>
<evidence type="ECO:0000313" key="2">
    <source>
        <dbReference type="Proteomes" id="UP001059596"/>
    </source>
</evidence>
<gene>
    <name evidence="1" type="ORF">M5D96_000551</name>
</gene>
<reference evidence="1" key="1">
    <citation type="journal article" date="2023" name="Genome Biol. Evol.">
        <title>Long-read-based Genome Assembly of Drosophila gunungcola Reveals Fewer Chemosensory Genes in Flower-breeding Species.</title>
        <authorList>
            <person name="Negi A."/>
            <person name="Liao B.Y."/>
            <person name="Yeh S.D."/>
        </authorList>
    </citation>
    <scope>NUCLEOTIDE SEQUENCE</scope>
    <source>
        <strain evidence="1">Sukarami</strain>
    </source>
</reference>
<dbReference type="AlphaFoldDB" id="A0A9P9YX40"/>
<name>A0A9P9YX40_9MUSC</name>
<dbReference type="EMBL" id="JAMKOV010000001">
    <property type="protein sequence ID" value="KAI8044393.1"/>
    <property type="molecule type" value="Genomic_DNA"/>
</dbReference>
<accession>A0A9P9YX40</accession>
<protein>
    <submittedName>
        <fullName evidence="1">Uncharacterized protein</fullName>
    </submittedName>
</protein>